<dbReference type="SMART" id="SM00355">
    <property type="entry name" value="ZnF_C2H2"/>
    <property type="match status" value="6"/>
</dbReference>
<feature type="compositionally biased region" description="Basic and acidic residues" evidence="2">
    <location>
        <begin position="232"/>
        <end position="285"/>
    </location>
</feature>
<feature type="region of interest" description="Disordered" evidence="2">
    <location>
        <begin position="944"/>
        <end position="977"/>
    </location>
</feature>
<feature type="compositionally biased region" description="Polar residues" evidence="2">
    <location>
        <begin position="541"/>
        <end position="554"/>
    </location>
</feature>
<feature type="compositionally biased region" description="Low complexity" evidence="2">
    <location>
        <begin position="492"/>
        <end position="503"/>
    </location>
</feature>
<feature type="region of interest" description="Disordered" evidence="2">
    <location>
        <begin position="181"/>
        <end position="285"/>
    </location>
</feature>
<evidence type="ECO:0000256" key="2">
    <source>
        <dbReference type="SAM" id="MobiDB-lite"/>
    </source>
</evidence>
<dbReference type="EMBL" id="CAXKWB010083208">
    <property type="protein sequence ID" value="CAL4207767.1"/>
    <property type="molecule type" value="Genomic_DNA"/>
</dbReference>
<feature type="compositionally biased region" description="Basic and acidic residues" evidence="2">
    <location>
        <begin position="191"/>
        <end position="205"/>
    </location>
</feature>
<keyword evidence="5" id="KW-1185">Reference proteome</keyword>
<evidence type="ECO:0000313" key="5">
    <source>
        <dbReference type="Proteomes" id="UP001497623"/>
    </source>
</evidence>
<feature type="compositionally biased region" description="Acidic residues" evidence="2">
    <location>
        <begin position="887"/>
        <end position="896"/>
    </location>
</feature>
<feature type="compositionally biased region" description="Basic and acidic residues" evidence="2">
    <location>
        <begin position="872"/>
        <end position="886"/>
    </location>
</feature>
<accession>A0AAV2SM62</accession>
<protein>
    <recommendedName>
        <fullName evidence="3">C2H2-type domain-containing protein</fullName>
    </recommendedName>
</protein>
<keyword evidence="1" id="KW-0863">Zinc-finger</keyword>
<dbReference type="GO" id="GO:0005634">
    <property type="term" value="C:nucleus"/>
    <property type="evidence" value="ECO:0007669"/>
    <property type="project" value="TreeGrafter"/>
</dbReference>
<name>A0AAV2SM62_MEGNR</name>
<dbReference type="PROSITE" id="PS50157">
    <property type="entry name" value="ZINC_FINGER_C2H2_2"/>
    <property type="match status" value="3"/>
</dbReference>
<feature type="compositionally biased region" description="Basic and acidic residues" evidence="2">
    <location>
        <begin position="897"/>
        <end position="914"/>
    </location>
</feature>
<feature type="compositionally biased region" description="Low complexity" evidence="2">
    <location>
        <begin position="456"/>
        <end position="471"/>
    </location>
</feature>
<evidence type="ECO:0000256" key="1">
    <source>
        <dbReference type="PROSITE-ProRule" id="PRU00042"/>
    </source>
</evidence>
<organism evidence="4 5">
    <name type="scientific">Meganyctiphanes norvegica</name>
    <name type="common">Northern krill</name>
    <name type="synonym">Thysanopoda norvegica</name>
    <dbReference type="NCBI Taxonomy" id="48144"/>
    <lineage>
        <taxon>Eukaryota</taxon>
        <taxon>Metazoa</taxon>
        <taxon>Ecdysozoa</taxon>
        <taxon>Arthropoda</taxon>
        <taxon>Crustacea</taxon>
        <taxon>Multicrustacea</taxon>
        <taxon>Malacostraca</taxon>
        <taxon>Eumalacostraca</taxon>
        <taxon>Eucarida</taxon>
        <taxon>Euphausiacea</taxon>
        <taxon>Euphausiidae</taxon>
        <taxon>Meganyctiphanes</taxon>
    </lineage>
</organism>
<dbReference type="Proteomes" id="UP001497623">
    <property type="component" value="Unassembled WGS sequence"/>
</dbReference>
<feature type="compositionally biased region" description="Pro residues" evidence="2">
    <location>
        <begin position="1123"/>
        <end position="1133"/>
    </location>
</feature>
<dbReference type="GO" id="GO:0006355">
    <property type="term" value="P:regulation of DNA-templated transcription"/>
    <property type="evidence" value="ECO:0007669"/>
    <property type="project" value="TreeGrafter"/>
</dbReference>
<feature type="compositionally biased region" description="Low complexity" evidence="2">
    <location>
        <begin position="9"/>
        <end position="23"/>
    </location>
</feature>
<keyword evidence="1" id="KW-0862">Zinc</keyword>
<feature type="region of interest" description="Disordered" evidence="2">
    <location>
        <begin position="1150"/>
        <end position="1211"/>
    </location>
</feature>
<dbReference type="PANTHER" id="PTHR15021:SF0">
    <property type="entry name" value="DISCO-RELATED, ISOFORM A-RELATED"/>
    <property type="match status" value="1"/>
</dbReference>
<feature type="compositionally biased region" description="Basic and acidic residues" evidence="2">
    <location>
        <begin position="1285"/>
        <end position="1314"/>
    </location>
</feature>
<feature type="compositionally biased region" description="Basic and acidic residues" evidence="2">
    <location>
        <begin position="307"/>
        <end position="338"/>
    </location>
</feature>
<feature type="compositionally biased region" description="Acidic residues" evidence="2">
    <location>
        <begin position="854"/>
        <end position="871"/>
    </location>
</feature>
<feature type="compositionally biased region" description="Polar residues" evidence="2">
    <location>
        <begin position="1150"/>
        <end position="1188"/>
    </location>
</feature>
<feature type="region of interest" description="Disordered" evidence="2">
    <location>
        <begin position="1"/>
        <end position="26"/>
    </location>
</feature>
<feature type="region of interest" description="Disordered" evidence="2">
    <location>
        <begin position="1283"/>
        <end position="1314"/>
    </location>
</feature>
<comment type="caution">
    <text evidence="4">The sequence shown here is derived from an EMBL/GenBank/DDBJ whole genome shotgun (WGS) entry which is preliminary data.</text>
</comment>
<feature type="compositionally biased region" description="Polar residues" evidence="2">
    <location>
        <begin position="950"/>
        <end position="969"/>
    </location>
</feature>
<sequence>MSKVLDQRSFVGSHVGSSSSSTSIADLPHQNNLGPVGLSLLDHHNTSPLKMGITNDIAKSLPPDTTIALGGDNPPKKESGPEPIKQSLLVHIASLILYGCQALPIRLKILLDRLLSLLNHDEVMQLLSGFSWTYEDYERGYKLQDRSGQVLHSWHMMSPEEESLVLRQFLRFSETKDVAQQLLKQQPGQREPSRDTTSEPKDSNREPLSVRSDLQTPRDTIKDSLNLSPRQSESRSIARETSDSLRETLRLRDSRELVDESRKPERSYMDHSSEPKLHVKDSSELFRDSKDPLRELIRQDAESRNRNLFRDSRESTREPREPLRELREPLRDSKEPTKDYYGNQTPNFPRGQPPSYNATEAMKALNPEIKKFLERTNMLFNPFMQGGSGDLLRPPPSSSHLGLPAAPPQISPANLATNFLGAAQSSLATSLLMNQQLSSMLRLPAPPVSLSNLSQSTITPSISSSTSPGIGVTPLNHLQNLQPFDFRKSSHSPKSASSGPHSGVGAADFAGDIGRPAFSTGSGITGLPPTSRQHSPPAPPSTNNSLHSSYTNENSDIASSISGSTSTALNLSTTSATTSSTTPTTPSHRLEPPSGEMSSSIREKVNWNPINMAQSYINPVTGKKRVQCTVCLKTFCDKGALKIHFSAVHLREMHKCTVEGCTMMFSSRRSRNRHSANPSPKLHTPHIRRKMSPHDGRSALSTSPLLAGFRPPSYQMRPGFPPLGAFPPPFGAINPLTGLPFIPPPSADDMNRNRLDMHHRSLEMQYGMGKHPLDLAKDQSRHLDNAGISSKMSNYYIENNFDDHNRMDVEGAGEDLDDSMSVDTQSLRGDASSPSSSKRKRKNQNPTKFAFRLEDDDLISTDDEYDDDDIDAKDSDEDKNIDKELDAMSDCDDEDTRGEQKDVNTNCDKSKHDGSNANVTSSSNDEAVDTSSALQHLENLSKNHFPGSLLANTTDSFDQQNPPASSPTPSDHDSDRESITALENEDNFHVGSDGLISNTNIPFDKENPRQCVACGKIFQNHFTVKIHYQNVHLKLMHTCTVTGCNAAFPSKRSRDRHASNLTLHRKLLSTSTTTSHPGFPGLGFPGLPLNPMFNPELLARLYSDPSALQFNSSNPTLGANTGDPPPVAHPPPHLFFQNLLPHLAANNNFQNMGMQDRQGNTSPQSTTQSISNQNLPRSQSPPQNQASDKPSIEEGEQRASVQSSPVREGEDQIEWQYNLEDDLPSPDRDGNIPCKFCMKPFGDGVELKNHYDEVHRGDLFKCTVSGCNKLFSSRRKRNNHAINSELHRHIESEQGREPEHCQTDRSTPEESKLI</sequence>
<feature type="region of interest" description="Disordered" evidence="2">
    <location>
        <begin position="452"/>
        <end position="600"/>
    </location>
</feature>
<dbReference type="PROSITE" id="PS00028">
    <property type="entry name" value="ZINC_FINGER_C2H2_1"/>
    <property type="match status" value="3"/>
</dbReference>
<feature type="compositionally biased region" description="Polar residues" evidence="2">
    <location>
        <begin position="212"/>
        <end position="231"/>
    </location>
</feature>
<dbReference type="PANTHER" id="PTHR15021">
    <property type="entry name" value="DISCONNECTED-RELATED"/>
    <property type="match status" value="1"/>
</dbReference>
<dbReference type="InterPro" id="IPR040436">
    <property type="entry name" value="Disconnected-like"/>
</dbReference>
<dbReference type="GO" id="GO:0008270">
    <property type="term" value="F:zinc ion binding"/>
    <property type="evidence" value="ECO:0007669"/>
    <property type="project" value="UniProtKB-KW"/>
</dbReference>
<proteinExistence type="predicted"/>
<feature type="domain" description="C2H2-type" evidence="3">
    <location>
        <begin position="1232"/>
        <end position="1260"/>
    </location>
</feature>
<feature type="region of interest" description="Disordered" evidence="2">
    <location>
        <begin position="307"/>
        <end position="354"/>
    </location>
</feature>
<feature type="compositionally biased region" description="Polar residues" evidence="2">
    <location>
        <begin position="915"/>
        <end position="931"/>
    </location>
</feature>
<keyword evidence="1" id="KW-0479">Metal-binding</keyword>
<feature type="domain" description="C2H2-type" evidence="3">
    <location>
        <begin position="626"/>
        <end position="654"/>
    </location>
</feature>
<feature type="compositionally biased region" description="Low complexity" evidence="2">
    <location>
        <begin position="555"/>
        <end position="587"/>
    </location>
</feature>
<dbReference type="Gene3D" id="3.30.160.60">
    <property type="entry name" value="Classic Zinc Finger"/>
    <property type="match status" value="1"/>
</dbReference>
<feature type="compositionally biased region" description="Acidic residues" evidence="2">
    <location>
        <begin position="811"/>
        <end position="820"/>
    </location>
</feature>
<evidence type="ECO:0000259" key="3">
    <source>
        <dbReference type="PROSITE" id="PS50157"/>
    </source>
</evidence>
<feature type="region of interest" description="Disordered" evidence="2">
    <location>
        <begin position="806"/>
        <end position="931"/>
    </location>
</feature>
<evidence type="ECO:0000313" key="4">
    <source>
        <dbReference type="EMBL" id="CAL4207767.1"/>
    </source>
</evidence>
<feature type="non-terminal residue" evidence="4">
    <location>
        <position position="1314"/>
    </location>
</feature>
<feature type="domain" description="C2H2-type" evidence="3">
    <location>
        <begin position="1009"/>
        <end position="1032"/>
    </location>
</feature>
<feature type="region of interest" description="Disordered" evidence="2">
    <location>
        <begin position="1112"/>
        <end position="1134"/>
    </location>
</feature>
<reference evidence="4 5" key="1">
    <citation type="submission" date="2024-05" db="EMBL/GenBank/DDBJ databases">
        <authorList>
            <person name="Wallberg A."/>
        </authorList>
    </citation>
    <scope>NUCLEOTIDE SEQUENCE [LARGE SCALE GENOMIC DNA]</scope>
</reference>
<gene>
    <name evidence="4" type="ORF">MNOR_LOCUS38115</name>
</gene>
<feature type="region of interest" description="Disordered" evidence="2">
    <location>
        <begin position="668"/>
        <end position="699"/>
    </location>
</feature>
<dbReference type="InterPro" id="IPR013087">
    <property type="entry name" value="Znf_C2H2_type"/>
</dbReference>